<keyword evidence="2" id="KW-1133">Transmembrane helix</keyword>
<comment type="caution">
    <text evidence="3">The sequence shown here is derived from an EMBL/GenBank/DDBJ whole genome shotgun (WGS) entry which is preliminary data.</text>
</comment>
<dbReference type="AlphaFoldDB" id="Q4SK35"/>
<feature type="non-terminal residue" evidence="3">
    <location>
        <position position="386"/>
    </location>
</feature>
<reference evidence="3" key="2">
    <citation type="submission" date="2004-02" db="EMBL/GenBank/DDBJ databases">
        <authorList>
            <consortium name="Genoscope"/>
            <consortium name="Whitehead Institute Centre for Genome Research"/>
        </authorList>
    </citation>
    <scope>NUCLEOTIDE SEQUENCE</scope>
</reference>
<sequence length="386" mass="42070">GRNLKEWLQEQFCDKPLEQDDMRLHNSAYVGDLDTLRNLLQEEDFKRRINEKSVWCCGCLPCTPLRIAATAGTRCLRGLPDLPGCRGGPGGRQRPNGALRGRGQRPPGLRAHPPGSRGQSQRKPPPPQHAAVPRRAGGEVGHPAGAHQVQRRRRHGPPARSPPPPKRSHPQHAGGVSPVHQCRLPPLRLFPAAAPGWCSARFQLHGARLPGGSDPRPGLVPAVERRAAARLRRGLCPPPAGPRGQPSPGALGRVGAGGSKPEESRSGSASDLPGGQEIPSEADASVPYQDPQNDGQKPRKPRALPAAAPAHQELPAAPKLTTCSSRRGHTDSRESDLWAQYGNYYFITITRFYFLFEMRLSPLLTVIIIYFFCYQKNMSRDCNSAH</sequence>
<protein>
    <submittedName>
        <fullName evidence="3">(spotted green pufferfish) hypothetical protein</fullName>
    </submittedName>
</protein>
<accession>Q4SK35</accession>
<organism evidence="3">
    <name type="scientific">Tetraodon nigroviridis</name>
    <name type="common">Spotted green pufferfish</name>
    <name type="synonym">Chelonodon nigroviridis</name>
    <dbReference type="NCBI Taxonomy" id="99883"/>
    <lineage>
        <taxon>Eukaryota</taxon>
        <taxon>Metazoa</taxon>
        <taxon>Chordata</taxon>
        <taxon>Craniata</taxon>
        <taxon>Vertebrata</taxon>
        <taxon>Euteleostomi</taxon>
        <taxon>Actinopterygii</taxon>
        <taxon>Neopterygii</taxon>
        <taxon>Teleostei</taxon>
        <taxon>Neoteleostei</taxon>
        <taxon>Acanthomorphata</taxon>
        <taxon>Eupercaria</taxon>
        <taxon>Tetraodontiformes</taxon>
        <taxon>Tetradontoidea</taxon>
        <taxon>Tetraodontidae</taxon>
        <taxon>Tetraodon</taxon>
    </lineage>
</organism>
<feature type="transmembrane region" description="Helical" evidence="2">
    <location>
        <begin position="352"/>
        <end position="373"/>
    </location>
</feature>
<feature type="compositionally biased region" description="Low complexity" evidence="1">
    <location>
        <begin position="92"/>
        <end position="111"/>
    </location>
</feature>
<dbReference type="EMBL" id="CAAE01014570">
    <property type="protein sequence ID" value="CAF98997.1"/>
    <property type="molecule type" value="Genomic_DNA"/>
</dbReference>
<name>Q4SK35_TETNG</name>
<dbReference type="KEGG" id="tng:GSTEN00016912G001"/>
<feature type="region of interest" description="Disordered" evidence="1">
    <location>
        <begin position="233"/>
        <end position="332"/>
    </location>
</feature>
<feature type="compositionally biased region" description="Low complexity" evidence="1">
    <location>
        <begin position="303"/>
        <end position="318"/>
    </location>
</feature>
<dbReference type="OrthoDB" id="4735278at2759"/>
<evidence type="ECO:0000256" key="2">
    <source>
        <dbReference type="SAM" id="Phobius"/>
    </source>
</evidence>
<keyword evidence="2" id="KW-0472">Membrane</keyword>
<feature type="region of interest" description="Disordered" evidence="1">
    <location>
        <begin position="79"/>
        <end position="180"/>
    </location>
</feature>
<evidence type="ECO:0000256" key="1">
    <source>
        <dbReference type="SAM" id="MobiDB-lite"/>
    </source>
</evidence>
<gene>
    <name evidence="3" type="ORF">GSTENG00016912001</name>
</gene>
<evidence type="ECO:0000313" key="3">
    <source>
        <dbReference type="EMBL" id="CAF98997.1"/>
    </source>
</evidence>
<proteinExistence type="predicted"/>
<keyword evidence="2" id="KW-0812">Transmembrane</keyword>
<reference evidence="3" key="1">
    <citation type="journal article" date="2004" name="Nature">
        <title>Genome duplication in the teleost fish Tetraodon nigroviridis reveals the early vertebrate proto-karyotype.</title>
        <authorList>
            <person name="Jaillon O."/>
            <person name="Aury J.-M."/>
            <person name="Brunet F."/>
            <person name="Petit J.-L."/>
            <person name="Stange-Thomann N."/>
            <person name="Mauceli E."/>
            <person name="Bouneau L."/>
            <person name="Fischer C."/>
            <person name="Ozouf-Costaz C."/>
            <person name="Bernot A."/>
            <person name="Nicaud S."/>
            <person name="Jaffe D."/>
            <person name="Fisher S."/>
            <person name="Lutfalla G."/>
            <person name="Dossat C."/>
            <person name="Segurens B."/>
            <person name="Dasilva C."/>
            <person name="Salanoubat M."/>
            <person name="Levy M."/>
            <person name="Boudet N."/>
            <person name="Castellano S."/>
            <person name="Anthouard V."/>
            <person name="Jubin C."/>
            <person name="Castelli V."/>
            <person name="Katinka M."/>
            <person name="Vacherie B."/>
            <person name="Biemont C."/>
            <person name="Skalli Z."/>
            <person name="Cattolico L."/>
            <person name="Poulain J."/>
            <person name="De Berardinis V."/>
            <person name="Cruaud C."/>
            <person name="Duprat S."/>
            <person name="Brottier P."/>
            <person name="Coutanceau J.-P."/>
            <person name="Gouzy J."/>
            <person name="Parra G."/>
            <person name="Lardier G."/>
            <person name="Chapple C."/>
            <person name="McKernan K.J."/>
            <person name="McEwan P."/>
            <person name="Bosak S."/>
            <person name="Kellis M."/>
            <person name="Volff J.-N."/>
            <person name="Guigo R."/>
            <person name="Zody M.C."/>
            <person name="Mesirov J."/>
            <person name="Lindblad-Toh K."/>
            <person name="Birren B."/>
            <person name="Nusbaum C."/>
            <person name="Kahn D."/>
            <person name="Robinson-Rechavi M."/>
            <person name="Laudet V."/>
            <person name="Schachter V."/>
            <person name="Quetier F."/>
            <person name="Saurin W."/>
            <person name="Scarpelli C."/>
            <person name="Wincker P."/>
            <person name="Lander E.S."/>
            <person name="Weissenbach J."/>
            <person name="Roest Crollius H."/>
        </authorList>
    </citation>
    <scope>NUCLEOTIDE SEQUENCE [LARGE SCALE GENOMIC DNA]</scope>
</reference>